<dbReference type="RefSeq" id="WP_134358824.1">
    <property type="nucleotide sequence ID" value="NZ_CP038033.1"/>
</dbReference>
<dbReference type="Pfam" id="PF05239">
    <property type="entry name" value="PRC"/>
    <property type="match status" value="2"/>
</dbReference>
<dbReference type="InterPro" id="IPR014747">
    <property type="entry name" value="Bac_photo_RC_H_C"/>
</dbReference>
<dbReference type="GO" id="GO:0019684">
    <property type="term" value="P:photosynthesis, light reaction"/>
    <property type="evidence" value="ECO:0007669"/>
    <property type="project" value="InterPro"/>
</dbReference>
<evidence type="ECO:0000313" key="2">
    <source>
        <dbReference type="EMBL" id="QBQ55567.1"/>
    </source>
</evidence>
<protein>
    <submittedName>
        <fullName evidence="2">PRC-barrel domain containing protein</fullName>
    </submittedName>
</protein>
<dbReference type="EMBL" id="CP038033">
    <property type="protein sequence ID" value="QBQ55567.1"/>
    <property type="molecule type" value="Genomic_DNA"/>
</dbReference>
<keyword evidence="3" id="KW-1185">Reference proteome</keyword>
<sequence>MLHVLRRIQGLKCFTLHAKDGDIGKLREVYFDDSSWRVRYLVVETGNWLIERPVLITPEALGSIHEEEWILQVELTREQIETGPPIDVKKPISRQQEEEYHRYYSWLPYWRSDLFGHLGQESKKENKGEEVGDPYLRSSAEVTGYRIEARDGEIGHVEDFIVDEKDWVIRYLEISTHPGWFGKKVLVAPAWIEQVNWKDRKVQVDLLREAIRSAPEYEEGQIIGRDYEVSLYGHYGRSQYWE</sequence>
<name>A0A4P7C1P8_9GAMM</name>
<dbReference type="GO" id="GO:0030077">
    <property type="term" value="C:plasma membrane light-harvesting complex"/>
    <property type="evidence" value="ECO:0007669"/>
    <property type="project" value="InterPro"/>
</dbReference>
<dbReference type="OrthoDB" id="9793882at2"/>
<organism evidence="2 3">
    <name type="scientific">Nitrosococcus wardiae</name>
    <dbReference type="NCBI Taxonomy" id="1814290"/>
    <lineage>
        <taxon>Bacteria</taxon>
        <taxon>Pseudomonadati</taxon>
        <taxon>Pseudomonadota</taxon>
        <taxon>Gammaproteobacteria</taxon>
        <taxon>Chromatiales</taxon>
        <taxon>Chromatiaceae</taxon>
        <taxon>Nitrosococcus</taxon>
    </lineage>
</organism>
<reference evidence="2 3" key="1">
    <citation type="submission" date="2019-03" db="EMBL/GenBank/DDBJ databases">
        <title>The genome sequence of Nitrosococcus wardiae strain D1FHST reveals the archetypal metabolic capacity of ammonia-oxidizing Gammaproteobacteria.</title>
        <authorList>
            <person name="Wang L."/>
            <person name="Lim C.K."/>
            <person name="Hanson T.E."/>
            <person name="Dang H."/>
            <person name="Klotz M.G."/>
        </authorList>
    </citation>
    <scope>NUCLEOTIDE SEQUENCE [LARGE SCALE GENOMIC DNA]</scope>
    <source>
        <strain evidence="2 3">D1FHS</strain>
    </source>
</reference>
<accession>A0A4P7C1P8</accession>
<dbReference type="SUPFAM" id="SSF50346">
    <property type="entry name" value="PRC-barrel domain"/>
    <property type="match status" value="2"/>
</dbReference>
<dbReference type="Gene3D" id="3.90.50.10">
    <property type="entry name" value="Photosynthetic Reaction Center, subunit H, domain 2"/>
    <property type="match status" value="2"/>
</dbReference>
<dbReference type="InterPro" id="IPR027275">
    <property type="entry name" value="PRC-brl_dom"/>
</dbReference>
<evidence type="ECO:0000259" key="1">
    <source>
        <dbReference type="Pfam" id="PF05239"/>
    </source>
</evidence>
<gene>
    <name evidence="2" type="ORF">E3U44_14400</name>
</gene>
<dbReference type="KEGG" id="nwr:E3U44_14400"/>
<dbReference type="InterPro" id="IPR011033">
    <property type="entry name" value="PRC_barrel-like_sf"/>
</dbReference>
<dbReference type="AlphaFoldDB" id="A0A4P7C1P8"/>
<dbReference type="Proteomes" id="UP000294325">
    <property type="component" value="Chromosome"/>
</dbReference>
<evidence type="ECO:0000313" key="3">
    <source>
        <dbReference type="Proteomes" id="UP000294325"/>
    </source>
</evidence>
<feature type="domain" description="PRC-barrel" evidence="1">
    <location>
        <begin position="147"/>
        <end position="209"/>
    </location>
</feature>
<proteinExistence type="predicted"/>
<feature type="domain" description="PRC-barrel" evidence="1">
    <location>
        <begin position="21"/>
        <end position="79"/>
    </location>
</feature>